<feature type="domain" description="Protein kinase" evidence="11">
    <location>
        <begin position="71"/>
        <end position="205"/>
    </location>
</feature>
<dbReference type="GeneID" id="68105456"/>
<evidence type="ECO:0000256" key="9">
    <source>
        <dbReference type="ARBA" id="ARBA00051693"/>
    </source>
</evidence>
<comment type="similarity">
    <text evidence="5">Belongs to the protein kinase superfamily. STE Ser/Thr protein kinase family. MAP kinase kinase subfamily.</text>
</comment>
<evidence type="ECO:0000256" key="5">
    <source>
        <dbReference type="ARBA" id="ARBA00038035"/>
    </source>
</evidence>
<keyword evidence="3" id="KW-0418">Kinase</keyword>
<organism evidence="12 13">
    <name type="scientific">Naegleria lovaniensis</name>
    <name type="common">Amoeba</name>
    <dbReference type="NCBI Taxonomy" id="51637"/>
    <lineage>
        <taxon>Eukaryota</taxon>
        <taxon>Discoba</taxon>
        <taxon>Heterolobosea</taxon>
        <taxon>Tetramitia</taxon>
        <taxon>Eutetramitia</taxon>
        <taxon>Vahlkampfiidae</taxon>
        <taxon>Naegleria</taxon>
    </lineage>
</organism>
<dbReference type="Pfam" id="PF00069">
    <property type="entry name" value="Pkinase"/>
    <property type="match status" value="1"/>
</dbReference>
<evidence type="ECO:0000256" key="4">
    <source>
        <dbReference type="ARBA" id="ARBA00022840"/>
    </source>
</evidence>
<keyword evidence="13" id="KW-1185">Reference proteome</keyword>
<keyword evidence="4" id="KW-0067">ATP-binding</keyword>
<name>A0AA88GC80_NAELO</name>
<feature type="compositionally biased region" description="Low complexity" evidence="10">
    <location>
        <begin position="1"/>
        <end position="21"/>
    </location>
</feature>
<evidence type="ECO:0000256" key="7">
    <source>
        <dbReference type="ARBA" id="ARBA00049014"/>
    </source>
</evidence>
<dbReference type="PROSITE" id="PS50011">
    <property type="entry name" value="PROTEIN_KINASE_DOM"/>
    <property type="match status" value="1"/>
</dbReference>
<keyword evidence="2" id="KW-0547">Nucleotide-binding</keyword>
<dbReference type="Proteomes" id="UP000816034">
    <property type="component" value="Unassembled WGS sequence"/>
</dbReference>
<accession>A0AA88GC80</accession>
<dbReference type="AlphaFoldDB" id="A0AA88GC80"/>
<dbReference type="InterPro" id="IPR011009">
    <property type="entry name" value="Kinase-like_dom_sf"/>
</dbReference>
<feature type="region of interest" description="Disordered" evidence="10">
    <location>
        <begin position="1"/>
        <end position="25"/>
    </location>
</feature>
<protein>
    <recommendedName>
        <fullName evidence="6">mitogen-activated protein kinase kinase</fullName>
        <ecNumber evidence="6">2.7.12.2</ecNumber>
    </recommendedName>
</protein>
<reference evidence="12 13" key="1">
    <citation type="journal article" date="2018" name="BMC Genomics">
        <title>The genome of Naegleria lovaniensis, the basis for a comparative approach to unravel pathogenicity factors of the human pathogenic amoeba N. fowleri.</title>
        <authorList>
            <person name="Liechti N."/>
            <person name="Schurch N."/>
            <person name="Bruggmann R."/>
            <person name="Wittwer M."/>
        </authorList>
    </citation>
    <scope>NUCLEOTIDE SEQUENCE [LARGE SCALE GENOMIC DNA]</scope>
    <source>
        <strain evidence="12 13">ATCC 30569</strain>
    </source>
</reference>
<evidence type="ECO:0000256" key="2">
    <source>
        <dbReference type="ARBA" id="ARBA00022741"/>
    </source>
</evidence>
<dbReference type="SUPFAM" id="SSF56112">
    <property type="entry name" value="Protein kinase-like (PK-like)"/>
    <property type="match status" value="1"/>
</dbReference>
<evidence type="ECO:0000313" key="12">
    <source>
        <dbReference type="EMBL" id="KAG2372972.1"/>
    </source>
</evidence>
<dbReference type="EMBL" id="PYSW02000063">
    <property type="protein sequence ID" value="KAG2372972.1"/>
    <property type="molecule type" value="Genomic_DNA"/>
</dbReference>
<comment type="caution">
    <text evidence="12">The sequence shown here is derived from an EMBL/GenBank/DDBJ whole genome shotgun (WGS) entry which is preliminary data.</text>
</comment>
<comment type="catalytic activity">
    <reaction evidence="8">
        <text>L-threonyl-[protein] + ATP = O-phospho-L-threonyl-[protein] + ADP + H(+)</text>
        <dbReference type="Rhea" id="RHEA:46608"/>
        <dbReference type="Rhea" id="RHEA-COMP:11060"/>
        <dbReference type="Rhea" id="RHEA-COMP:11605"/>
        <dbReference type="ChEBI" id="CHEBI:15378"/>
        <dbReference type="ChEBI" id="CHEBI:30013"/>
        <dbReference type="ChEBI" id="CHEBI:30616"/>
        <dbReference type="ChEBI" id="CHEBI:61977"/>
        <dbReference type="ChEBI" id="CHEBI:456216"/>
        <dbReference type="EC" id="2.7.12.2"/>
    </reaction>
</comment>
<proteinExistence type="inferred from homology"/>
<evidence type="ECO:0000256" key="3">
    <source>
        <dbReference type="ARBA" id="ARBA00022777"/>
    </source>
</evidence>
<dbReference type="EC" id="2.7.12.2" evidence="6"/>
<keyword evidence="1" id="KW-0808">Transferase</keyword>
<evidence type="ECO:0000256" key="6">
    <source>
        <dbReference type="ARBA" id="ARBA00038999"/>
    </source>
</evidence>
<evidence type="ECO:0000259" key="11">
    <source>
        <dbReference type="PROSITE" id="PS50011"/>
    </source>
</evidence>
<dbReference type="PANTHER" id="PTHR48013">
    <property type="entry name" value="DUAL SPECIFICITY MITOGEN-ACTIVATED PROTEIN KINASE KINASE 5-RELATED"/>
    <property type="match status" value="1"/>
</dbReference>
<evidence type="ECO:0000256" key="10">
    <source>
        <dbReference type="SAM" id="MobiDB-lite"/>
    </source>
</evidence>
<dbReference type="GO" id="GO:0005524">
    <property type="term" value="F:ATP binding"/>
    <property type="evidence" value="ECO:0007669"/>
    <property type="project" value="UniProtKB-KW"/>
</dbReference>
<comment type="catalytic activity">
    <reaction evidence="9">
        <text>L-tyrosyl-[protein] + ATP = O-phospho-L-tyrosyl-[protein] + ADP + H(+)</text>
        <dbReference type="Rhea" id="RHEA:10596"/>
        <dbReference type="Rhea" id="RHEA-COMP:10136"/>
        <dbReference type="Rhea" id="RHEA-COMP:20101"/>
        <dbReference type="ChEBI" id="CHEBI:15378"/>
        <dbReference type="ChEBI" id="CHEBI:30616"/>
        <dbReference type="ChEBI" id="CHEBI:46858"/>
        <dbReference type="ChEBI" id="CHEBI:61978"/>
        <dbReference type="ChEBI" id="CHEBI:456216"/>
        <dbReference type="EC" id="2.7.12.2"/>
    </reaction>
</comment>
<evidence type="ECO:0000256" key="1">
    <source>
        <dbReference type="ARBA" id="ARBA00022679"/>
    </source>
</evidence>
<dbReference type="Gene3D" id="1.10.510.10">
    <property type="entry name" value="Transferase(Phosphotransferase) domain 1"/>
    <property type="match status" value="1"/>
</dbReference>
<dbReference type="GO" id="GO:0004708">
    <property type="term" value="F:MAP kinase kinase activity"/>
    <property type="evidence" value="ECO:0007669"/>
    <property type="project" value="UniProtKB-EC"/>
</dbReference>
<dbReference type="PANTHER" id="PTHR48013:SF9">
    <property type="entry name" value="DUAL SPECIFICITY MITOGEN-ACTIVATED PROTEIN KINASE KINASE 5"/>
    <property type="match status" value="1"/>
</dbReference>
<dbReference type="RefSeq" id="XP_044542146.1">
    <property type="nucleotide sequence ID" value="XM_044688832.1"/>
</dbReference>
<dbReference type="InterPro" id="IPR000719">
    <property type="entry name" value="Prot_kinase_dom"/>
</dbReference>
<comment type="catalytic activity">
    <reaction evidence="7">
        <text>L-seryl-[protein] + ATP = O-phospho-L-seryl-[protein] + ADP + H(+)</text>
        <dbReference type="Rhea" id="RHEA:17989"/>
        <dbReference type="Rhea" id="RHEA-COMP:9863"/>
        <dbReference type="Rhea" id="RHEA-COMP:11604"/>
        <dbReference type="ChEBI" id="CHEBI:15378"/>
        <dbReference type="ChEBI" id="CHEBI:29999"/>
        <dbReference type="ChEBI" id="CHEBI:30616"/>
        <dbReference type="ChEBI" id="CHEBI:83421"/>
        <dbReference type="ChEBI" id="CHEBI:456216"/>
        <dbReference type="EC" id="2.7.12.2"/>
    </reaction>
</comment>
<sequence>MRKRSNSLSDPSVSSSSSSSSREQRRLVFGDDDRINIQNNDFKIVGSNKTNLSEQELQQLKHVQSFKSNEIEIVSKIATGGFAEVYQVKIVNSSKIYAGKKMLANRAQLERNILKFKDELLIMNRLGQCGCKKITQLVGYCFENPVFWIVMEFMDLGDLHSIIHFTTNTAKQHANKNDSASVNERIRSNQEIELIKSIQTDFKTK</sequence>
<evidence type="ECO:0000313" key="13">
    <source>
        <dbReference type="Proteomes" id="UP000816034"/>
    </source>
</evidence>
<evidence type="ECO:0000256" key="8">
    <source>
        <dbReference type="ARBA" id="ARBA00049299"/>
    </source>
</evidence>
<gene>
    <name evidence="12" type="ORF">C9374_013002</name>
</gene>